<evidence type="ECO:0000256" key="3">
    <source>
        <dbReference type="ARBA" id="ARBA00022723"/>
    </source>
</evidence>
<evidence type="ECO:0000256" key="4">
    <source>
        <dbReference type="ARBA" id="ARBA00023004"/>
    </source>
</evidence>
<dbReference type="GO" id="GO:0005829">
    <property type="term" value="C:cytosol"/>
    <property type="evidence" value="ECO:0007669"/>
    <property type="project" value="TreeGrafter"/>
</dbReference>
<dbReference type="EMBL" id="SLZW01000001">
    <property type="protein sequence ID" value="TCS64731.1"/>
    <property type="molecule type" value="Genomic_DNA"/>
</dbReference>
<keyword evidence="4" id="KW-0408">Iron</keyword>
<dbReference type="GO" id="GO:0051539">
    <property type="term" value="F:4 iron, 4 sulfur cluster binding"/>
    <property type="evidence" value="ECO:0007669"/>
    <property type="project" value="UniProtKB-KW"/>
</dbReference>
<dbReference type="SMART" id="SM00729">
    <property type="entry name" value="Elp3"/>
    <property type="match status" value="1"/>
</dbReference>
<dbReference type="Gene3D" id="3.40.50.280">
    <property type="entry name" value="Cobalamin-binding domain"/>
    <property type="match status" value="1"/>
</dbReference>
<dbReference type="GO" id="GO:0003824">
    <property type="term" value="F:catalytic activity"/>
    <property type="evidence" value="ECO:0007669"/>
    <property type="project" value="InterPro"/>
</dbReference>
<sequence>MHVLLVVPRYNDHWGEFYQIPLGLGYIASAMKNAGHRVTSLNLNHCRGSVKSLIKAKIAETNPDACASGSLAPFLFALKDIFAAARGAKPEIINIAGGGLVSGEPEMSLNVLDIDVGVISEGEGTIVELLTYLEKSGDLHDVNGIVFRDANGKIVQTLPRTQIRELGDLAWPDYDLLECDKNIANQRPHDSYFFHTQPDSEPRCVDMISSRSCPFSCTFCFHPVGKVYRERPLDEFFAELDVVVERYQINMVALIDELFSLKRKRLLEFCERIKPYNLKWMVQLHVSSVDEETLSAMSEAGCTYVSYGIESMSLPVLQSMKKKTKPERIDAALALTYKYKIGIQGNLLFGDKAETLETANESMHWWAHNRRYTVNLTPLVVFPGSPDYYQALKDGMIEDREAYVRDIPTQFNISLMNDDNIEMVRFQIWVFANTLLNLAPLTSFKVSQDQIPDRDPAYDIEWDCPRCDHHNNYRGTILPYGEGRTLRLTCRECLTRWDIENKTHLNAEGVNEDIVRPSRRRLAEGLRLAGALKRKIREGKFRDIANKASAIALNAMPSRKSASPSQDTRPSKHVIKSVGGALQASPFDPQKHCNFAEALIGIGAYGAARMHYQQALLLSPDNSRAKAGLAVIDGPSVTDAQRRTYFVSWSDAPPPVRKENPEAVSCSS</sequence>
<dbReference type="RefSeq" id="WP_132937488.1">
    <property type="nucleotide sequence ID" value="NZ_CP119676.1"/>
</dbReference>
<keyword evidence="3" id="KW-0479">Metal-binding</keyword>
<dbReference type="InterPro" id="IPR058240">
    <property type="entry name" value="rSAM_sf"/>
</dbReference>
<dbReference type="InterPro" id="IPR006638">
    <property type="entry name" value="Elp3/MiaA/NifB-like_rSAM"/>
</dbReference>
<evidence type="ECO:0000256" key="5">
    <source>
        <dbReference type="ARBA" id="ARBA00023014"/>
    </source>
</evidence>
<feature type="domain" description="Radical SAM core" evidence="7">
    <location>
        <begin position="199"/>
        <end position="418"/>
    </location>
</feature>
<keyword evidence="2" id="KW-0949">S-adenosyl-L-methionine</keyword>
<dbReference type="Pfam" id="PF02310">
    <property type="entry name" value="B12-binding"/>
    <property type="match status" value="1"/>
</dbReference>
<comment type="caution">
    <text evidence="8">The sequence shown here is derived from an EMBL/GenBank/DDBJ whole genome shotgun (WGS) entry which is preliminary data.</text>
</comment>
<dbReference type="SFLD" id="SFLDG01123">
    <property type="entry name" value="methyltransferase_(Class_B)"/>
    <property type="match status" value="1"/>
</dbReference>
<evidence type="ECO:0000313" key="9">
    <source>
        <dbReference type="Proteomes" id="UP000295304"/>
    </source>
</evidence>
<dbReference type="AlphaFoldDB" id="A0A4V2UP65"/>
<accession>A0A4V2UP65</accession>
<dbReference type="InterPro" id="IPR006158">
    <property type="entry name" value="Cobalamin-bd"/>
</dbReference>
<dbReference type="InterPro" id="IPR051198">
    <property type="entry name" value="BchE-like"/>
</dbReference>
<dbReference type="OrthoDB" id="9801424at2"/>
<dbReference type="InterPro" id="IPR011990">
    <property type="entry name" value="TPR-like_helical_dom_sf"/>
</dbReference>
<dbReference type="SFLD" id="SFLDS00029">
    <property type="entry name" value="Radical_SAM"/>
    <property type="match status" value="1"/>
</dbReference>
<dbReference type="PROSITE" id="PS51918">
    <property type="entry name" value="RADICAL_SAM"/>
    <property type="match status" value="1"/>
</dbReference>
<evidence type="ECO:0000259" key="6">
    <source>
        <dbReference type="PROSITE" id="PS51332"/>
    </source>
</evidence>
<evidence type="ECO:0000313" key="8">
    <source>
        <dbReference type="EMBL" id="TCS64731.1"/>
    </source>
</evidence>
<name>A0A4V2UP65_9PROT</name>
<dbReference type="PROSITE" id="PS51332">
    <property type="entry name" value="B12_BINDING"/>
    <property type="match status" value="1"/>
</dbReference>
<protein>
    <submittedName>
        <fullName evidence="8">Radical SAM superfamily enzyme YgiQ (UPF0313 family)</fullName>
    </submittedName>
</protein>
<dbReference type="Pfam" id="PF04055">
    <property type="entry name" value="Radical_SAM"/>
    <property type="match status" value="1"/>
</dbReference>
<evidence type="ECO:0000259" key="7">
    <source>
        <dbReference type="PROSITE" id="PS51918"/>
    </source>
</evidence>
<dbReference type="InterPro" id="IPR034466">
    <property type="entry name" value="Methyltransferase_Class_B"/>
</dbReference>
<dbReference type="SUPFAM" id="SSF102114">
    <property type="entry name" value="Radical SAM enzymes"/>
    <property type="match status" value="1"/>
</dbReference>
<dbReference type="PANTHER" id="PTHR43409">
    <property type="entry name" value="ANAEROBIC MAGNESIUM-PROTOPORPHYRIN IX MONOMETHYL ESTER CYCLASE-RELATED"/>
    <property type="match status" value="1"/>
</dbReference>
<dbReference type="SFLD" id="SFLDG01082">
    <property type="entry name" value="B12-binding_domain_containing"/>
    <property type="match status" value="1"/>
</dbReference>
<evidence type="ECO:0000256" key="1">
    <source>
        <dbReference type="ARBA" id="ARBA00001966"/>
    </source>
</evidence>
<feature type="domain" description="B12-binding" evidence="6">
    <location>
        <begin position="1"/>
        <end position="140"/>
    </location>
</feature>
<dbReference type="PANTHER" id="PTHR43409:SF16">
    <property type="entry name" value="SLR0320 PROTEIN"/>
    <property type="match status" value="1"/>
</dbReference>
<gene>
    <name evidence="8" type="ORF">EDD55_10157</name>
</gene>
<dbReference type="InterPro" id="IPR007197">
    <property type="entry name" value="rSAM"/>
</dbReference>
<proteinExistence type="predicted"/>
<comment type="cofactor">
    <cofactor evidence="1">
        <name>[4Fe-4S] cluster</name>
        <dbReference type="ChEBI" id="CHEBI:49883"/>
    </cofactor>
</comment>
<keyword evidence="9" id="KW-1185">Reference proteome</keyword>
<dbReference type="SUPFAM" id="SSF48452">
    <property type="entry name" value="TPR-like"/>
    <property type="match status" value="1"/>
</dbReference>
<keyword evidence="5" id="KW-0411">Iron-sulfur</keyword>
<reference evidence="8 9" key="1">
    <citation type="submission" date="2019-03" db="EMBL/GenBank/DDBJ databases">
        <title>Genomic Encyclopedia of Type Strains, Phase IV (KMG-IV): sequencing the most valuable type-strain genomes for metagenomic binning, comparative biology and taxonomic classification.</title>
        <authorList>
            <person name="Goeker M."/>
        </authorList>
    </citation>
    <scope>NUCLEOTIDE SEQUENCE [LARGE SCALE GENOMIC DNA]</scope>
    <source>
        <strain evidence="8 9">DSM 101688</strain>
    </source>
</reference>
<evidence type="ECO:0000256" key="2">
    <source>
        <dbReference type="ARBA" id="ARBA00022691"/>
    </source>
</evidence>
<dbReference type="GO" id="GO:0046872">
    <property type="term" value="F:metal ion binding"/>
    <property type="evidence" value="ECO:0007669"/>
    <property type="project" value="UniProtKB-KW"/>
</dbReference>
<dbReference type="Gene3D" id="3.80.30.20">
    <property type="entry name" value="tm_1862 like domain"/>
    <property type="match status" value="1"/>
</dbReference>
<dbReference type="InterPro" id="IPR023404">
    <property type="entry name" value="rSAM_horseshoe"/>
</dbReference>
<dbReference type="GO" id="GO:0031419">
    <property type="term" value="F:cobalamin binding"/>
    <property type="evidence" value="ECO:0007669"/>
    <property type="project" value="InterPro"/>
</dbReference>
<dbReference type="Proteomes" id="UP000295304">
    <property type="component" value="Unassembled WGS sequence"/>
</dbReference>
<dbReference type="Gene3D" id="1.25.40.10">
    <property type="entry name" value="Tetratricopeptide repeat domain"/>
    <property type="match status" value="1"/>
</dbReference>
<organism evidence="8 9">
    <name type="scientific">Varunaivibrio sulfuroxidans</name>
    <dbReference type="NCBI Taxonomy" id="1773489"/>
    <lineage>
        <taxon>Bacteria</taxon>
        <taxon>Pseudomonadati</taxon>
        <taxon>Pseudomonadota</taxon>
        <taxon>Alphaproteobacteria</taxon>
        <taxon>Rhodospirillales</taxon>
        <taxon>Magnetovibrionaceae</taxon>
        <taxon>Varunaivibrio</taxon>
    </lineage>
</organism>